<evidence type="ECO:0000256" key="10">
    <source>
        <dbReference type="ARBA" id="ARBA00023264"/>
    </source>
</evidence>
<dbReference type="PROSITE" id="PS50146">
    <property type="entry name" value="DAGK"/>
    <property type="match status" value="1"/>
</dbReference>
<dbReference type="OrthoDB" id="142078at2"/>
<keyword evidence="7" id="KW-0067">ATP-binding</keyword>
<dbReference type="InterPro" id="IPR017438">
    <property type="entry name" value="ATP-NAD_kinase_N"/>
</dbReference>
<dbReference type="KEGG" id="lao:AOX59_11510"/>
<keyword evidence="10" id="KW-1208">Phospholipid metabolism</keyword>
<dbReference type="RefSeq" id="WP_068445674.1">
    <property type="nucleotide sequence ID" value="NZ_CP013862.1"/>
</dbReference>
<organism evidence="12 13">
    <name type="scientific">Lentibacillus amyloliquefaciens</name>
    <dbReference type="NCBI Taxonomy" id="1472767"/>
    <lineage>
        <taxon>Bacteria</taxon>
        <taxon>Bacillati</taxon>
        <taxon>Bacillota</taxon>
        <taxon>Bacilli</taxon>
        <taxon>Bacillales</taxon>
        <taxon>Bacillaceae</taxon>
        <taxon>Lentibacillus</taxon>
    </lineage>
</organism>
<dbReference type="InterPro" id="IPR045540">
    <property type="entry name" value="YegS/DAGK_C"/>
</dbReference>
<dbReference type="SUPFAM" id="SSF111331">
    <property type="entry name" value="NAD kinase/diacylglycerol kinase-like"/>
    <property type="match status" value="1"/>
</dbReference>
<dbReference type="GO" id="GO:0004143">
    <property type="term" value="F:ATP-dependent diacylglycerol kinase activity"/>
    <property type="evidence" value="ECO:0007669"/>
    <property type="project" value="TreeGrafter"/>
</dbReference>
<keyword evidence="5" id="KW-0547">Nucleotide-binding</keyword>
<dbReference type="InterPro" id="IPR050187">
    <property type="entry name" value="Lipid_Phosphate_FormReg"/>
</dbReference>
<keyword evidence="9" id="KW-0594">Phospholipid biosynthesis</keyword>
<dbReference type="EMBL" id="CP013862">
    <property type="protein sequence ID" value="ALX49156.1"/>
    <property type="molecule type" value="Genomic_DNA"/>
</dbReference>
<evidence type="ECO:0000256" key="2">
    <source>
        <dbReference type="ARBA" id="ARBA00005983"/>
    </source>
</evidence>
<evidence type="ECO:0000256" key="9">
    <source>
        <dbReference type="ARBA" id="ARBA00023209"/>
    </source>
</evidence>
<keyword evidence="3" id="KW-0444">Lipid biosynthesis</keyword>
<evidence type="ECO:0000256" key="5">
    <source>
        <dbReference type="ARBA" id="ARBA00022741"/>
    </source>
</evidence>
<keyword evidence="4" id="KW-0808">Transferase</keyword>
<evidence type="ECO:0000256" key="8">
    <source>
        <dbReference type="ARBA" id="ARBA00023098"/>
    </source>
</evidence>
<dbReference type="PANTHER" id="PTHR12358">
    <property type="entry name" value="SPHINGOSINE KINASE"/>
    <property type="match status" value="1"/>
</dbReference>
<dbReference type="InterPro" id="IPR001206">
    <property type="entry name" value="Diacylglycerol_kinase_cat_dom"/>
</dbReference>
<dbReference type="Proteomes" id="UP000050331">
    <property type="component" value="Chromosome"/>
</dbReference>
<dbReference type="InterPro" id="IPR005218">
    <property type="entry name" value="Diacylglycerol/lipid_kinase"/>
</dbReference>
<keyword evidence="13" id="KW-1185">Reference proteome</keyword>
<dbReference type="STRING" id="1472767.AOX59_11510"/>
<dbReference type="Pfam" id="PF00781">
    <property type="entry name" value="DAGK_cat"/>
    <property type="match status" value="1"/>
</dbReference>
<dbReference type="GO" id="GO:0005886">
    <property type="term" value="C:plasma membrane"/>
    <property type="evidence" value="ECO:0007669"/>
    <property type="project" value="TreeGrafter"/>
</dbReference>
<gene>
    <name evidence="12" type="ORF">AOX59_11510</name>
</gene>
<evidence type="ECO:0000256" key="4">
    <source>
        <dbReference type="ARBA" id="ARBA00022679"/>
    </source>
</evidence>
<dbReference type="GO" id="GO:0008654">
    <property type="term" value="P:phospholipid biosynthetic process"/>
    <property type="evidence" value="ECO:0007669"/>
    <property type="project" value="UniProtKB-KW"/>
</dbReference>
<sequence length="299" mass="32629">MKYEHGLFIYNGTAGNEHTEQKLSQTLPVLAKAIKKLTVIQTETIEEAKATFEAYAEDVDIMILLGGDGTLHECVNTIAPLGKRPVVAILPGGTCNDFSRALGMPQNLTQAARAIANGEVTDVDVGKTDGRYFLNFWGVGLVSDTSLNIDEDQKKNLGVLSYFMSTLRTVNQATPFKYKIDADNKQHEGEGVLILVLNGRFIGTRELPLPTVSLDDGKLDVLVIKNSTLASFRELLSMNNPETNSQQLTELTHFQATSIKVSTSEEKAIDMDGEIDGTTPDEITILPHHIPMVKNPSGV</sequence>
<evidence type="ECO:0000313" key="13">
    <source>
        <dbReference type="Proteomes" id="UP000050331"/>
    </source>
</evidence>
<name>A0A0U4FN44_9BACI</name>
<dbReference type="Gene3D" id="2.60.200.40">
    <property type="match status" value="1"/>
</dbReference>
<comment type="cofactor">
    <cofactor evidence="1">
        <name>Mg(2+)</name>
        <dbReference type="ChEBI" id="CHEBI:18420"/>
    </cofactor>
</comment>
<evidence type="ECO:0000256" key="7">
    <source>
        <dbReference type="ARBA" id="ARBA00022840"/>
    </source>
</evidence>
<accession>A0A0U4FN44</accession>
<evidence type="ECO:0000313" key="12">
    <source>
        <dbReference type="EMBL" id="ALX49156.1"/>
    </source>
</evidence>
<dbReference type="AlphaFoldDB" id="A0A0U4FN44"/>
<reference evidence="12 13" key="1">
    <citation type="submission" date="2016-01" db="EMBL/GenBank/DDBJ databases">
        <title>Complete genome sequence of strain Lentibacillus amyloliquefaciens LAM0015T isolated from saline sediment.</title>
        <authorList>
            <person name="Wang J.-L."/>
            <person name="He M.-X."/>
        </authorList>
    </citation>
    <scope>NUCLEOTIDE SEQUENCE [LARGE SCALE GENOMIC DNA]</scope>
    <source>
        <strain evidence="12 13">LAM0015</strain>
    </source>
</reference>
<dbReference type="PANTHER" id="PTHR12358:SF107">
    <property type="entry name" value="LIPID KINASE BMRU-RELATED"/>
    <property type="match status" value="1"/>
</dbReference>
<comment type="similarity">
    <text evidence="2">Belongs to the diacylglycerol/lipid kinase family.</text>
</comment>
<dbReference type="InterPro" id="IPR016064">
    <property type="entry name" value="NAD/diacylglycerol_kinase_sf"/>
</dbReference>
<evidence type="ECO:0000256" key="6">
    <source>
        <dbReference type="ARBA" id="ARBA00022777"/>
    </source>
</evidence>
<dbReference type="GO" id="GO:0005524">
    <property type="term" value="F:ATP binding"/>
    <property type="evidence" value="ECO:0007669"/>
    <property type="project" value="UniProtKB-KW"/>
</dbReference>
<evidence type="ECO:0000259" key="11">
    <source>
        <dbReference type="PROSITE" id="PS50146"/>
    </source>
</evidence>
<feature type="domain" description="DAGKc" evidence="11">
    <location>
        <begin position="1"/>
        <end position="132"/>
    </location>
</feature>
<dbReference type="Gene3D" id="3.40.50.10330">
    <property type="entry name" value="Probable inorganic polyphosphate/atp-NAD kinase, domain 1"/>
    <property type="match status" value="1"/>
</dbReference>
<keyword evidence="8" id="KW-0443">Lipid metabolism</keyword>
<dbReference type="SMART" id="SM00046">
    <property type="entry name" value="DAGKc"/>
    <property type="match status" value="1"/>
</dbReference>
<evidence type="ECO:0000256" key="1">
    <source>
        <dbReference type="ARBA" id="ARBA00001946"/>
    </source>
</evidence>
<protein>
    <submittedName>
        <fullName evidence="12">Diacylglycerol kinase</fullName>
    </submittedName>
</protein>
<dbReference type="Pfam" id="PF19279">
    <property type="entry name" value="YegS_C"/>
    <property type="match status" value="1"/>
</dbReference>
<keyword evidence="6 12" id="KW-0418">Kinase</keyword>
<dbReference type="NCBIfam" id="TIGR00147">
    <property type="entry name" value="YegS/Rv2252/BmrU family lipid kinase"/>
    <property type="match status" value="1"/>
</dbReference>
<proteinExistence type="inferred from homology"/>
<evidence type="ECO:0000256" key="3">
    <source>
        <dbReference type="ARBA" id="ARBA00022516"/>
    </source>
</evidence>